<dbReference type="OrthoDB" id="6415790at2759"/>
<evidence type="ECO:0000256" key="2">
    <source>
        <dbReference type="ARBA" id="ARBA00022692"/>
    </source>
</evidence>
<protein>
    <submittedName>
        <fullName evidence="6">Acetyl-coenzyme A transporter 1</fullName>
    </submittedName>
</protein>
<dbReference type="Proteomes" id="UP000276133">
    <property type="component" value="Unassembled WGS sequence"/>
</dbReference>
<keyword evidence="7" id="KW-1185">Reference proteome</keyword>
<dbReference type="GO" id="GO:0008521">
    <property type="term" value="F:acetyl-CoA transmembrane transporter activity"/>
    <property type="evidence" value="ECO:0007669"/>
    <property type="project" value="InterPro"/>
</dbReference>
<reference evidence="6 7" key="1">
    <citation type="journal article" date="2018" name="Sci. Rep.">
        <title>Genomic signatures of local adaptation to the degree of environmental predictability in rotifers.</title>
        <authorList>
            <person name="Franch-Gras L."/>
            <person name="Hahn C."/>
            <person name="Garcia-Roger E.M."/>
            <person name="Carmona M.J."/>
            <person name="Serra M."/>
            <person name="Gomez A."/>
        </authorList>
    </citation>
    <scope>NUCLEOTIDE SEQUENCE [LARGE SCALE GENOMIC DNA]</scope>
    <source>
        <strain evidence="6">HYR1</strain>
    </source>
</reference>
<proteinExistence type="predicted"/>
<sequence>MTIASSDSKSQDIMISIQKKNIEIKTNNDLKNISFLMFLYFLQGIPIGLTASLPYILSSRNVSYSHQAVFSFASWPFAIKLLWAPIVDSLFIERIGKRKSWLVPIQYLIGIFMILFANDVHEMIEKNKNITSSEIYILTSIFFMFTFLAATQDIAVDGWGLTMLSKKTINLITFLGVFIRQNFNRISQKTLGLTKQMWNKFKKFRVTIIKNKLNQ</sequence>
<dbReference type="AlphaFoldDB" id="A0A3M7Q2M3"/>
<dbReference type="GO" id="GO:0035348">
    <property type="term" value="P:acetyl-CoA transmembrane transport"/>
    <property type="evidence" value="ECO:0007669"/>
    <property type="project" value="InterPro"/>
</dbReference>
<feature type="transmembrane region" description="Helical" evidence="5">
    <location>
        <begin position="68"/>
        <end position="86"/>
    </location>
</feature>
<accession>A0A3M7Q2M3</accession>
<dbReference type="STRING" id="10195.A0A3M7Q2M3"/>
<evidence type="ECO:0000256" key="4">
    <source>
        <dbReference type="ARBA" id="ARBA00023136"/>
    </source>
</evidence>
<gene>
    <name evidence="6" type="ORF">BpHYR1_038156</name>
</gene>
<dbReference type="PANTHER" id="PTHR12778">
    <property type="entry name" value="SOLUTE CARRIER FAMILY 33 ACETYL-COA TRANSPORTER -RELATED"/>
    <property type="match status" value="1"/>
</dbReference>
<keyword evidence="2 5" id="KW-0812">Transmembrane</keyword>
<feature type="transmembrane region" description="Helical" evidence="5">
    <location>
        <begin position="101"/>
        <end position="121"/>
    </location>
</feature>
<evidence type="ECO:0000256" key="5">
    <source>
        <dbReference type="SAM" id="Phobius"/>
    </source>
</evidence>
<keyword evidence="4 5" id="KW-0472">Membrane</keyword>
<evidence type="ECO:0000313" key="7">
    <source>
        <dbReference type="Proteomes" id="UP000276133"/>
    </source>
</evidence>
<dbReference type="PANTHER" id="PTHR12778:SF9">
    <property type="entry name" value="ACETYL-COENZYME A TRANSPORTER 1"/>
    <property type="match status" value="1"/>
</dbReference>
<dbReference type="GO" id="GO:0016020">
    <property type="term" value="C:membrane"/>
    <property type="evidence" value="ECO:0007669"/>
    <property type="project" value="UniProtKB-SubCell"/>
</dbReference>
<dbReference type="InterPro" id="IPR024371">
    <property type="entry name" value="AcetylCoA_trans_1-like"/>
</dbReference>
<feature type="transmembrane region" description="Helical" evidence="5">
    <location>
        <begin position="35"/>
        <end position="56"/>
    </location>
</feature>
<evidence type="ECO:0000256" key="3">
    <source>
        <dbReference type="ARBA" id="ARBA00022989"/>
    </source>
</evidence>
<organism evidence="6 7">
    <name type="scientific">Brachionus plicatilis</name>
    <name type="common">Marine rotifer</name>
    <name type="synonym">Brachionus muelleri</name>
    <dbReference type="NCBI Taxonomy" id="10195"/>
    <lineage>
        <taxon>Eukaryota</taxon>
        <taxon>Metazoa</taxon>
        <taxon>Spiralia</taxon>
        <taxon>Gnathifera</taxon>
        <taxon>Rotifera</taxon>
        <taxon>Eurotatoria</taxon>
        <taxon>Monogononta</taxon>
        <taxon>Pseudotrocha</taxon>
        <taxon>Ploima</taxon>
        <taxon>Brachionidae</taxon>
        <taxon>Brachionus</taxon>
    </lineage>
</organism>
<feature type="transmembrane region" description="Helical" evidence="5">
    <location>
        <begin position="158"/>
        <end position="179"/>
    </location>
</feature>
<comment type="subcellular location">
    <subcellularLocation>
        <location evidence="1">Membrane</location>
        <topology evidence="1">Multi-pass membrane protein</topology>
    </subcellularLocation>
</comment>
<dbReference type="EMBL" id="REGN01007708">
    <property type="protein sequence ID" value="RNA05474.1"/>
    <property type="molecule type" value="Genomic_DNA"/>
</dbReference>
<keyword evidence="3 5" id="KW-1133">Transmembrane helix</keyword>
<comment type="caution">
    <text evidence="6">The sequence shown here is derived from an EMBL/GenBank/DDBJ whole genome shotgun (WGS) entry which is preliminary data.</text>
</comment>
<feature type="transmembrane region" description="Helical" evidence="5">
    <location>
        <begin position="133"/>
        <end position="152"/>
    </location>
</feature>
<evidence type="ECO:0000313" key="6">
    <source>
        <dbReference type="EMBL" id="RNA05474.1"/>
    </source>
</evidence>
<dbReference type="InterPro" id="IPR004752">
    <property type="entry name" value="AmpG_permease/AT-1"/>
</dbReference>
<dbReference type="Pfam" id="PF13000">
    <property type="entry name" value="Acatn"/>
    <property type="match status" value="1"/>
</dbReference>
<evidence type="ECO:0000256" key="1">
    <source>
        <dbReference type="ARBA" id="ARBA00004141"/>
    </source>
</evidence>
<name>A0A3M7Q2M3_BRAPC</name>